<dbReference type="InterPro" id="IPR006680">
    <property type="entry name" value="Amidohydro-rel"/>
</dbReference>
<proteinExistence type="predicted"/>
<evidence type="ECO:0000256" key="1">
    <source>
        <dbReference type="ARBA" id="ARBA00023239"/>
    </source>
</evidence>
<dbReference type="InterPro" id="IPR032465">
    <property type="entry name" value="ACMSD"/>
</dbReference>
<evidence type="ECO:0000313" key="4">
    <source>
        <dbReference type="Proteomes" id="UP001501671"/>
    </source>
</evidence>
<organism evidence="3 4">
    <name type="scientific">Pigmentiphaga soli</name>
    <dbReference type="NCBI Taxonomy" id="1007095"/>
    <lineage>
        <taxon>Bacteria</taxon>
        <taxon>Pseudomonadati</taxon>
        <taxon>Pseudomonadota</taxon>
        <taxon>Betaproteobacteria</taxon>
        <taxon>Burkholderiales</taxon>
        <taxon>Alcaligenaceae</taxon>
        <taxon>Pigmentiphaga</taxon>
    </lineage>
</organism>
<dbReference type="SUPFAM" id="SSF51556">
    <property type="entry name" value="Metallo-dependent hydrolases"/>
    <property type="match status" value="1"/>
</dbReference>
<dbReference type="EMBL" id="BAABFO010000004">
    <property type="protein sequence ID" value="GAA4326586.1"/>
    <property type="molecule type" value="Genomic_DNA"/>
</dbReference>
<evidence type="ECO:0000313" key="3">
    <source>
        <dbReference type="EMBL" id="GAA4326586.1"/>
    </source>
</evidence>
<keyword evidence="4" id="KW-1185">Reference proteome</keyword>
<dbReference type="InterPro" id="IPR032466">
    <property type="entry name" value="Metal_Hydrolase"/>
</dbReference>
<dbReference type="Pfam" id="PF04909">
    <property type="entry name" value="Amidohydro_2"/>
    <property type="match status" value="1"/>
</dbReference>
<feature type="domain" description="Amidohydrolase-related" evidence="2">
    <location>
        <begin position="19"/>
        <end position="281"/>
    </location>
</feature>
<sequence length="292" mass="33021">MGAPAEERAGAARMPLRIVDAQVHIWAPDNPKRPWPPEVRDRVHRPVPITAESLLAEMEEAGVERAVLVPPSWEGDRNDVCLAASRKYPDRYATMGRISLTDPESPARVARAHDEPGLLGFRFTFNTDRSRPWLVDGTADWLWPAAEKAGVPLMILPPGALGAVKRIVQRHPGLKLTIDHMAIVRANRDDAAFGHLDELLALARYPNVSVKATCLPEYSTEPYPFRGMHKYVQRVVETFGPERVFWGTDMSRSPISYRRNVTLFTEEMPFLDDRARRLIMGQAICDWLDWPL</sequence>
<evidence type="ECO:0000259" key="2">
    <source>
        <dbReference type="Pfam" id="PF04909"/>
    </source>
</evidence>
<reference evidence="4" key="1">
    <citation type="journal article" date="2019" name="Int. J. Syst. Evol. Microbiol.">
        <title>The Global Catalogue of Microorganisms (GCM) 10K type strain sequencing project: providing services to taxonomists for standard genome sequencing and annotation.</title>
        <authorList>
            <consortium name="The Broad Institute Genomics Platform"/>
            <consortium name="The Broad Institute Genome Sequencing Center for Infectious Disease"/>
            <person name="Wu L."/>
            <person name="Ma J."/>
        </authorList>
    </citation>
    <scope>NUCLEOTIDE SEQUENCE [LARGE SCALE GENOMIC DNA]</scope>
    <source>
        <strain evidence="4">JCM 17666</strain>
    </source>
</reference>
<gene>
    <name evidence="3" type="ORF">GCM10023144_10230</name>
</gene>
<comment type="caution">
    <text evidence="3">The sequence shown here is derived from an EMBL/GenBank/DDBJ whole genome shotgun (WGS) entry which is preliminary data.</text>
</comment>
<accession>A0ABP8GLI4</accession>
<dbReference type="Gene3D" id="3.20.20.140">
    <property type="entry name" value="Metal-dependent hydrolases"/>
    <property type="match status" value="1"/>
</dbReference>
<keyword evidence="1" id="KW-0456">Lyase</keyword>
<dbReference type="PANTHER" id="PTHR21240">
    <property type="entry name" value="2-AMINO-3-CARBOXYLMUCONATE-6-SEMIALDEHYDE DECARBOXYLASE"/>
    <property type="match status" value="1"/>
</dbReference>
<name>A0ABP8GLI4_9BURK</name>
<protein>
    <submittedName>
        <fullName evidence="3">Amidohydrolase family protein</fullName>
    </submittedName>
</protein>
<dbReference type="Proteomes" id="UP001501671">
    <property type="component" value="Unassembled WGS sequence"/>
</dbReference>